<keyword evidence="4" id="KW-1185">Reference proteome</keyword>
<dbReference type="AlphaFoldDB" id="A0A4U8Q7P1"/>
<sequence length="289" mass="33930">MRTISQIAKLTGVSIRTLQYYDEIGLLKPSEVTSSGYRLYNNDALERLQQILFFKEMDFKLREIKEFVEDPGFDKIEAYKKQKKLLSLKRNRLDKLIELLGKLEKGEQCMSFKEFDLSEYIDALEQFKKEKTEEVIKYWGSLEKFNEFIQKVKDDQTTLAPIAIKQFGSVEKYTEAMKYNLEHFSEIMEQMKVLEEKKDDILKTSNDLYEKLTADLTKDPACNEIQDILCEIMDMFKVTGFEVDMGEGYWDMVIESYSQDAIRKITDDKYGAGASDFIVKAMQSYFHKQ</sequence>
<evidence type="ECO:0000313" key="4">
    <source>
        <dbReference type="Proteomes" id="UP000306509"/>
    </source>
</evidence>
<evidence type="ECO:0000256" key="1">
    <source>
        <dbReference type="ARBA" id="ARBA00023125"/>
    </source>
</evidence>
<evidence type="ECO:0000313" key="3">
    <source>
        <dbReference type="EMBL" id="TLD00952.1"/>
    </source>
</evidence>
<dbReference type="Gene3D" id="1.10.1660.10">
    <property type="match status" value="1"/>
</dbReference>
<keyword evidence="1" id="KW-0238">DNA-binding</keyword>
<feature type="domain" description="HTH merR-type" evidence="2">
    <location>
        <begin position="1"/>
        <end position="70"/>
    </location>
</feature>
<dbReference type="InterPro" id="IPR000551">
    <property type="entry name" value="MerR-type_HTH_dom"/>
</dbReference>
<dbReference type="GO" id="GO:0003700">
    <property type="term" value="F:DNA-binding transcription factor activity"/>
    <property type="evidence" value="ECO:0007669"/>
    <property type="project" value="InterPro"/>
</dbReference>
<name>A0A4U8Q7P1_9FIRM</name>
<reference evidence="3 4" key="1">
    <citation type="journal article" date="2019" name="Anaerobe">
        <title>Detection of Robinsoniella peoriensis in multiple bone samples of a trauma patient.</title>
        <authorList>
            <person name="Schrottner P."/>
            <person name="Hartwich K."/>
            <person name="Bunk B."/>
            <person name="Schober I."/>
            <person name="Helbig S."/>
            <person name="Rudolph W.W."/>
            <person name="Gunzer F."/>
        </authorList>
    </citation>
    <scope>NUCLEOTIDE SEQUENCE [LARGE SCALE GENOMIC DNA]</scope>
    <source>
        <strain evidence="3 4">DSM 106044</strain>
    </source>
</reference>
<dbReference type="InterPro" id="IPR047057">
    <property type="entry name" value="MerR_fam"/>
</dbReference>
<dbReference type="Pfam" id="PF07739">
    <property type="entry name" value="TipAS"/>
    <property type="match status" value="1"/>
</dbReference>
<gene>
    <name evidence="3" type="primary">mta_2</name>
    <name evidence="3" type="ORF">DSM106044_02152</name>
</gene>
<dbReference type="PRINTS" id="PR00040">
    <property type="entry name" value="HTHMERR"/>
</dbReference>
<dbReference type="InterPro" id="IPR009061">
    <property type="entry name" value="DNA-bd_dom_put_sf"/>
</dbReference>
<comment type="caution">
    <text evidence="3">The sequence shown here is derived from an EMBL/GenBank/DDBJ whole genome shotgun (WGS) entry which is preliminary data.</text>
</comment>
<dbReference type="InterPro" id="IPR012925">
    <property type="entry name" value="TipAS_dom"/>
</dbReference>
<protein>
    <submittedName>
        <fullName evidence="3">Multidrug transporter activation protein</fullName>
    </submittedName>
</protein>
<dbReference type="GO" id="GO:0003677">
    <property type="term" value="F:DNA binding"/>
    <property type="evidence" value="ECO:0007669"/>
    <property type="project" value="UniProtKB-KW"/>
</dbReference>
<dbReference type="PANTHER" id="PTHR30204:SF90">
    <property type="entry name" value="HTH-TYPE TRANSCRIPTIONAL ACTIVATOR MTA"/>
    <property type="match status" value="1"/>
</dbReference>
<dbReference type="PANTHER" id="PTHR30204">
    <property type="entry name" value="REDOX-CYCLING DRUG-SENSING TRANSCRIPTIONAL ACTIVATOR SOXR"/>
    <property type="match status" value="1"/>
</dbReference>
<evidence type="ECO:0000259" key="2">
    <source>
        <dbReference type="PROSITE" id="PS50937"/>
    </source>
</evidence>
<proteinExistence type="predicted"/>
<dbReference type="Pfam" id="PF13411">
    <property type="entry name" value="MerR_1"/>
    <property type="match status" value="1"/>
</dbReference>
<dbReference type="SUPFAM" id="SSF46955">
    <property type="entry name" value="Putative DNA-binding domain"/>
    <property type="match status" value="1"/>
</dbReference>
<organism evidence="3 4">
    <name type="scientific">Robinsoniella peoriensis</name>
    <dbReference type="NCBI Taxonomy" id="180332"/>
    <lineage>
        <taxon>Bacteria</taxon>
        <taxon>Bacillati</taxon>
        <taxon>Bacillota</taxon>
        <taxon>Clostridia</taxon>
        <taxon>Lachnospirales</taxon>
        <taxon>Lachnospiraceae</taxon>
        <taxon>Robinsoniella</taxon>
    </lineage>
</organism>
<dbReference type="EMBL" id="QGQD01000045">
    <property type="protein sequence ID" value="TLD00952.1"/>
    <property type="molecule type" value="Genomic_DNA"/>
</dbReference>
<dbReference type="PROSITE" id="PS50937">
    <property type="entry name" value="HTH_MERR_2"/>
    <property type="match status" value="1"/>
</dbReference>
<dbReference type="SMART" id="SM00422">
    <property type="entry name" value="HTH_MERR"/>
    <property type="match status" value="1"/>
</dbReference>
<dbReference type="CDD" id="cd01106">
    <property type="entry name" value="HTH_TipAL-Mta"/>
    <property type="match status" value="1"/>
</dbReference>
<dbReference type="STRING" id="180332.GCA_000797495_03943"/>
<accession>A0A4U8Q7P1</accession>
<dbReference type="RefSeq" id="WP_138002421.1">
    <property type="nucleotide sequence ID" value="NZ_QGQD01000045.1"/>
</dbReference>
<dbReference type="Proteomes" id="UP000306509">
    <property type="component" value="Unassembled WGS sequence"/>
</dbReference>